<keyword evidence="1 4" id="KW-0808">Transferase</keyword>
<dbReference type="RefSeq" id="WP_013703934.1">
    <property type="nucleotide sequence ID" value="NC_015387.1"/>
</dbReference>
<proteinExistence type="predicted"/>
<dbReference type="GO" id="GO:0016832">
    <property type="term" value="F:aldehyde-lyase activity"/>
    <property type="evidence" value="ECO:0007669"/>
    <property type="project" value="InterPro"/>
</dbReference>
<name>F2NP86_MARHT</name>
<dbReference type="NCBIfam" id="NF006421">
    <property type="entry name" value="PRK08673.1"/>
    <property type="match status" value="1"/>
</dbReference>
<dbReference type="EC" id="2.5.1.54" evidence="4"/>
<dbReference type="InterPro" id="IPR052899">
    <property type="entry name" value="Class-I_DAHP_synthase"/>
</dbReference>
<dbReference type="STRING" id="869210.Marky_1146"/>
<dbReference type="PANTHER" id="PTHR43018:SF2">
    <property type="entry name" value="PHOSPHO-2-DEHYDRO-3-DEOXYHEPTONATE ALDOLASE"/>
    <property type="match status" value="1"/>
</dbReference>
<dbReference type="InterPro" id="IPR013785">
    <property type="entry name" value="Aldolase_TIM"/>
</dbReference>
<dbReference type="eggNOG" id="COG2876">
    <property type="taxonomic scope" value="Bacteria"/>
</dbReference>
<dbReference type="AlphaFoldDB" id="F2NP86"/>
<dbReference type="Proteomes" id="UP000007030">
    <property type="component" value="Chromosome"/>
</dbReference>
<evidence type="ECO:0000313" key="5">
    <source>
        <dbReference type="Proteomes" id="UP000007030"/>
    </source>
</evidence>
<dbReference type="InterPro" id="IPR006218">
    <property type="entry name" value="DAHP1/KDSA"/>
</dbReference>
<reference evidence="4 5" key="1">
    <citation type="journal article" date="2012" name="Stand. Genomic Sci.">
        <title>Complete genome sequence of the aerobic, heterotroph Marinithermus hydrothermalis type strain (T1(T)) from a deep-sea hydrothermal vent chimney.</title>
        <authorList>
            <person name="Copeland A."/>
            <person name="Gu W."/>
            <person name="Yasawong M."/>
            <person name="Lapidus A."/>
            <person name="Lucas S."/>
            <person name="Deshpande S."/>
            <person name="Pagani I."/>
            <person name="Tapia R."/>
            <person name="Cheng J.F."/>
            <person name="Goodwin L.A."/>
            <person name="Pitluck S."/>
            <person name="Liolios K."/>
            <person name="Ivanova N."/>
            <person name="Mavromatis K."/>
            <person name="Mikhailova N."/>
            <person name="Pati A."/>
            <person name="Chen A."/>
            <person name="Palaniappan K."/>
            <person name="Land M."/>
            <person name="Pan C."/>
            <person name="Brambilla E.M."/>
            <person name="Rohde M."/>
            <person name="Tindall B.J."/>
            <person name="Sikorski J."/>
            <person name="Goker M."/>
            <person name="Detter J.C."/>
            <person name="Bristow J."/>
            <person name="Eisen J.A."/>
            <person name="Markowitz V."/>
            <person name="Hugenholtz P."/>
            <person name="Kyrpides N.C."/>
            <person name="Klenk H.P."/>
            <person name="Woyke T."/>
        </authorList>
    </citation>
    <scope>NUCLEOTIDE SEQUENCE [LARGE SCALE GENOMIC DNA]</scope>
    <source>
        <strain evidence="5">DSM 14884 / JCM 11576 / T1</strain>
    </source>
</reference>
<dbReference type="OrthoDB" id="9780456at2"/>
<protein>
    <submittedName>
        <fullName evidence="4">Phospho-2-dehydro-3-deoxyheptonate aldolase</fullName>
        <ecNumber evidence="4">2.5.1.54</ecNumber>
    </submittedName>
</protein>
<gene>
    <name evidence="4" type="ordered locus">Marky_1146</name>
</gene>
<evidence type="ECO:0000259" key="2">
    <source>
        <dbReference type="Pfam" id="PF00793"/>
    </source>
</evidence>
<evidence type="ECO:0000259" key="3">
    <source>
        <dbReference type="Pfam" id="PF18152"/>
    </source>
</evidence>
<evidence type="ECO:0000313" key="4">
    <source>
        <dbReference type="EMBL" id="AEB11887.1"/>
    </source>
</evidence>
<keyword evidence="5" id="KW-1185">Reference proteome</keyword>
<dbReference type="NCBIfam" id="TIGR01361">
    <property type="entry name" value="DAHP_synth_Bsub"/>
    <property type="match status" value="1"/>
</dbReference>
<dbReference type="Pfam" id="PF00793">
    <property type="entry name" value="DAHP_synth_1"/>
    <property type="match status" value="1"/>
</dbReference>
<dbReference type="NCBIfam" id="NF009239">
    <property type="entry name" value="PRK12595.1"/>
    <property type="match status" value="1"/>
</dbReference>
<dbReference type="SUPFAM" id="SSF51569">
    <property type="entry name" value="Aldolase"/>
    <property type="match status" value="1"/>
</dbReference>
<evidence type="ECO:0000256" key="1">
    <source>
        <dbReference type="ARBA" id="ARBA00022679"/>
    </source>
</evidence>
<organism evidence="4 5">
    <name type="scientific">Marinithermus hydrothermalis (strain DSM 14884 / JCM 11576 / T1)</name>
    <dbReference type="NCBI Taxonomy" id="869210"/>
    <lineage>
        <taxon>Bacteria</taxon>
        <taxon>Thermotogati</taxon>
        <taxon>Deinococcota</taxon>
        <taxon>Deinococci</taxon>
        <taxon>Thermales</taxon>
        <taxon>Thermaceae</taxon>
        <taxon>Marinithermus</taxon>
    </lineage>
</organism>
<accession>F2NP86</accession>
<dbReference type="KEGG" id="mhd:Marky_1146"/>
<dbReference type="GO" id="GO:0003849">
    <property type="term" value="F:3-deoxy-7-phosphoheptulonate synthase activity"/>
    <property type="evidence" value="ECO:0007669"/>
    <property type="project" value="UniProtKB-EC"/>
</dbReference>
<dbReference type="InterPro" id="IPR041071">
    <property type="entry name" value="DAHP_snth_FXD"/>
</dbReference>
<dbReference type="PANTHER" id="PTHR43018">
    <property type="entry name" value="PHOSPHO-2-DEHYDRO-3-DEOXYHEPTONATE ALDOLASE"/>
    <property type="match status" value="1"/>
</dbReference>
<sequence>MLLIVKRGVTRDEVEALIREIQRFGFRPHVSEGEETTLIGAVGSSPTPEVMEHFRSLPAVEDVVPISKPYKLASREVKPTPTVLAFPTGQTGGGHFMVAAGPCSVESREQILTAARFVKRHGAQMLRGGAFKPRTSPYAFQGLGEMGLELLAEARAETGLPVVTEVTRPDLVERVAEQADVLQVGARNAQNFALLSEVGQAGKPVLLKRGLSMTLEEFLMAAEYVLAAGNPRVILVERGIRTFERATRFTLDVSAVPVLKSWTHLPVWVDPSHAAGKRAWVLPLALAGVAAGADGLIVEAHPHPEQARSDAAQQLPEPLFATLMQRVRALRAALEPATGEATLAG</sequence>
<dbReference type="GO" id="GO:0009073">
    <property type="term" value="P:aromatic amino acid family biosynthetic process"/>
    <property type="evidence" value="ECO:0007669"/>
    <property type="project" value="InterPro"/>
</dbReference>
<dbReference type="EMBL" id="CP002630">
    <property type="protein sequence ID" value="AEB11887.1"/>
    <property type="molecule type" value="Genomic_DNA"/>
</dbReference>
<dbReference type="Gene3D" id="3.20.20.70">
    <property type="entry name" value="Aldolase class I"/>
    <property type="match status" value="1"/>
</dbReference>
<dbReference type="InterPro" id="IPR006268">
    <property type="entry name" value="DAHP_syn_2"/>
</dbReference>
<dbReference type="HOGENOM" id="CLU_062599_0_0_0"/>
<feature type="domain" description="DAHP synthetase I/KDSA" evidence="2">
    <location>
        <begin position="91"/>
        <end position="316"/>
    </location>
</feature>
<feature type="domain" description="DAHP synthase ferredoxin-like" evidence="3">
    <location>
        <begin position="1"/>
        <end position="68"/>
    </location>
</feature>
<dbReference type="Pfam" id="PF18152">
    <property type="entry name" value="DAHP_snth_FXD"/>
    <property type="match status" value="1"/>
</dbReference>
<dbReference type="Gene3D" id="3.30.70.1140">
    <property type="entry name" value="Phospho-2-dehydro-3-deoxyheptonate aldolase, domain 1"/>
    <property type="match status" value="1"/>
</dbReference>